<keyword evidence="4 8" id="KW-0812">Transmembrane</keyword>
<comment type="subcellular location">
    <subcellularLocation>
        <location evidence="1">Cell membrane</location>
        <topology evidence="1">Multi-pass membrane protein</topology>
    </subcellularLocation>
</comment>
<dbReference type="Pfam" id="PF02706">
    <property type="entry name" value="Wzz"/>
    <property type="match status" value="1"/>
</dbReference>
<dbReference type="EMBL" id="WHOA01000032">
    <property type="protein sequence ID" value="NOU70873.1"/>
    <property type="molecule type" value="Genomic_DNA"/>
</dbReference>
<organism evidence="10 11">
    <name type="scientific">Paenibacillus phytorum</name>
    <dbReference type="NCBI Taxonomy" id="2654977"/>
    <lineage>
        <taxon>Bacteria</taxon>
        <taxon>Bacillati</taxon>
        <taxon>Bacillota</taxon>
        <taxon>Bacilli</taxon>
        <taxon>Bacillales</taxon>
        <taxon>Paenibacillaceae</taxon>
        <taxon>Paenibacillus</taxon>
    </lineage>
</organism>
<feature type="domain" description="Polysaccharide chain length determinant N-terminal" evidence="9">
    <location>
        <begin position="19"/>
        <end position="111"/>
    </location>
</feature>
<dbReference type="InterPro" id="IPR003856">
    <property type="entry name" value="LPS_length_determ_N"/>
</dbReference>
<evidence type="ECO:0000256" key="2">
    <source>
        <dbReference type="ARBA" id="ARBA00006683"/>
    </source>
</evidence>
<feature type="region of interest" description="Disordered" evidence="7">
    <location>
        <begin position="248"/>
        <end position="270"/>
    </location>
</feature>
<evidence type="ECO:0000256" key="4">
    <source>
        <dbReference type="ARBA" id="ARBA00022692"/>
    </source>
</evidence>
<comment type="similarity">
    <text evidence="2">Belongs to the CpsC/CapA family.</text>
</comment>
<feature type="transmembrane region" description="Helical" evidence="8">
    <location>
        <begin position="196"/>
        <end position="215"/>
    </location>
</feature>
<reference evidence="10 11" key="1">
    <citation type="submission" date="2019-10" db="EMBL/GenBank/DDBJ databases">
        <title>Description of Paenibacillus terrestris sp. nov.</title>
        <authorList>
            <person name="Carlier A."/>
            <person name="Qi S."/>
        </authorList>
    </citation>
    <scope>NUCLEOTIDE SEQUENCE [LARGE SCALE GENOMIC DNA]</scope>
    <source>
        <strain evidence="10 11">LMG 31458</strain>
    </source>
</reference>
<feature type="transmembrane region" description="Helical" evidence="8">
    <location>
        <begin position="33"/>
        <end position="50"/>
    </location>
</feature>
<dbReference type="PANTHER" id="PTHR32309">
    <property type="entry name" value="TYROSINE-PROTEIN KINASE"/>
    <property type="match status" value="1"/>
</dbReference>
<keyword evidence="3" id="KW-1003">Cell membrane</keyword>
<protein>
    <submittedName>
        <fullName evidence="10">Lipopolysaccharide biosynthesis protein</fullName>
    </submittedName>
</protein>
<keyword evidence="5 8" id="KW-1133">Transmembrane helix</keyword>
<keyword evidence="6 8" id="KW-0472">Membrane</keyword>
<proteinExistence type="inferred from homology"/>
<dbReference type="PANTHER" id="PTHR32309:SF13">
    <property type="entry name" value="FERRIC ENTEROBACTIN TRANSPORT PROTEIN FEPE"/>
    <property type="match status" value="1"/>
</dbReference>
<dbReference type="Proteomes" id="UP000616779">
    <property type="component" value="Unassembled WGS sequence"/>
</dbReference>
<evidence type="ECO:0000313" key="10">
    <source>
        <dbReference type="EMBL" id="NOU70873.1"/>
    </source>
</evidence>
<sequence length="270" mass="30765">MRCFLPNVKVDFLRRGIMEINFKEYLLIIKKRLWLIVLVVLVTTILTAMYTSSKYQPIYQASTKLIVNKTFEQAQSGTEQIDYGAIGVNMALINTYKEIIRTPAIMDKVVQRYPDLNVSTDQLISIVNVSNLNETQVMSIVARHFSQERAVRIANAVSDVFQSEIPKIMKVDNITILNRAKVQDKPIPINQKSNQYIILSFVASLAVMVGLTFLLDALDDTLKTDEDIREVFEVSTLGYIPKVKNKELRTKQKNKSRKKAGEPSYAKTIQ</sequence>
<evidence type="ECO:0000259" key="9">
    <source>
        <dbReference type="Pfam" id="PF02706"/>
    </source>
</evidence>
<evidence type="ECO:0000256" key="7">
    <source>
        <dbReference type="SAM" id="MobiDB-lite"/>
    </source>
</evidence>
<evidence type="ECO:0000256" key="1">
    <source>
        <dbReference type="ARBA" id="ARBA00004651"/>
    </source>
</evidence>
<evidence type="ECO:0000256" key="3">
    <source>
        <dbReference type="ARBA" id="ARBA00022475"/>
    </source>
</evidence>
<comment type="caution">
    <text evidence="10">The sequence shown here is derived from an EMBL/GenBank/DDBJ whole genome shotgun (WGS) entry which is preliminary data.</text>
</comment>
<evidence type="ECO:0000256" key="8">
    <source>
        <dbReference type="SAM" id="Phobius"/>
    </source>
</evidence>
<dbReference type="InterPro" id="IPR050445">
    <property type="entry name" value="Bact_polysacc_biosynth/exp"/>
</dbReference>
<evidence type="ECO:0000256" key="6">
    <source>
        <dbReference type="ARBA" id="ARBA00023136"/>
    </source>
</evidence>
<keyword evidence="11" id="KW-1185">Reference proteome</keyword>
<evidence type="ECO:0000313" key="11">
    <source>
        <dbReference type="Proteomes" id="UP000616779"/>
    </source>
</evidence>
<name>A0ABX1XQQ4_9BACL</name>
<gene>
    <name evidence="10" type="ORF">GC098_05425</name>
</gene>
<accession>A0ABX1XQQ4</accession>
<evidence type="ECO:0000256" key="5">
    <source>
        <dbReference type="ARBA" id="ARBA00022989"/>
    </source>
</evidence>